<dbReference type="EMBL" id="BAABDH010000104">
    <property type="protein sequence ID" value="GAA3948311.1"/>
    <property type="molecule type" value="Genomic_DNA"/>
</dbReference>
<feature type="region of interest" description="Disordered" evidence="1">
    <location>
        <begin position="352"/>
        <end position="373"/>
    </location>
</feature>
<keyword evidence="3" id="KW-1185">Reference proteome</keyword>
<comment type="caution">
    <text evidence="2">The sequence shown here is derived from an EMBL/GenBank/DDBJ whole genome shotgun (WGS) entry which is preliminary data.</text>
</comment>
<evidence type="ECO:0008006" key="4">
    <source>
        <dbReference type="Google" id="ProtNLM"/>
    </source>
</evidence>
<dbReference type="SUPFAM" id="SSF53383">
    <property type="entry name" value="PLP-dependent transferases"/>
    <property type="match status" value="1"/>
</dbReference>
<dbReference type="InterPro" id="IPR015421">
    <property type="entry name" value="PyrdxlP-dep_Trfase_major"/>
</dbReference>
<name>A0ABP7NJ30_9BACT</name>
<dbReference type="Gene3D" id="3.40.640.10">
    <property type="entry name" value="Type I PLP-dependent aspartate aminotransferase-like (Major domain)"/>
    <property type="match status" value="1"/>
</dbReference>
<dbReference type="InterPro" id="IPR015424">
    <property type="entry name" value="PyrdxlP-dep_Trfase"/>
</dbReference>
<gene>
    <name evidence="2" type="ORF">GCM10022406_32680</name>
</gene>
<evidence type="ECO:0000256" key="1">
    <source>
        <dbReference type="SAM" id="MobiDB-lite"/>
    </source>
</evidence>
<organism evidence="2 3">
    <name type="scientific">Hymenobacter algoricola</name>
    <dbReference type="NCBI Taxonomy" id="486267"/>
    <lineage>
        <taxon>Bacteria</taxon>
        <taxon>Pseudomonadati</taxon>
        <taxon>Bacteroidota</taxon>
        <taxon>Cytophagia</taxon>
        <taxon>Cytophagales</taxon>
        <taxon>Hymenobacteraceae</taxon>
        <taxon>Hymenobacter</taxon>
    </lineage>
</organism>
<evidence type="ECO:0000313" key="2">
    <source>
        <dbReference type="EMBL" id="GAA3948311.1"/>
    </source>
</evidence>
<protein>
    <recommendedName>
        <fullName evidence="4">Pyridoxal phosphate-dependent aminotransferase family protein</fullName>
    </recommendedName>
</protein>
<dbReference type="Gene3D" id="3.90.1150.10">
    <property type="entry name" value="Aspartate Aminotransferase, domain 1"/>
    <property type="match status" value="1"/>
</dbReference>
<evidence type="ECO:0000313" key="3">
    <source>
        <dbReference type="Proteomes" id="UP001499909"/>
    </source>
</evidence>
<accession>A0ABP7NJ30</accession>
<proteinExistence type="predicted"/>
<reference evidence="3" key="1">
    <citation type="journal article" date="2019" name="Int. J. Syst. Evol. Microbiol.">
        <title>The Global Catalogue of Microorganisms (GCM) 10K type strain sequencing project: providing services to taxonomists for standard genome sequencing and annotation.</title>
        <authorList>
            <consortium name="The Broad Institute Genomics Platform"/>
            <consortium name="The Broad Institute Genome Sequencing Center for Infectious Disease"/>
            <person name="Wu L."/>
            <person name="Ma J."/>
        </authorList>
    </citation>
    <scope>NUCLEOTIDE SEQUENCE [LARGE SCALE GENOMIC DNA]</scope>
    <source>
        <strain evidence="3">JCM 17214</strain>
    </source>
</reference>
<dbReference type="Proteomes" id="UP001499909">
    <property type="component" value="Unassembled WGS sequence"/>
</dbReference>
<dbReference type="InterPro" id="IPR015422">
    <property type="entry name" value="PyrdxlP-dep_Trfase_small"/>
</dbReference>
<sequence>MLDFTSALYLGTPRLSVPAGLALTTGYPAALQEPGWHRRVAAAVARRQGLETGLLAPSTLHLFWDVLTLAPAAAVIFVDEAMYPVGQWGASRALLRGLPVVAFAADNLPDLRRRLLTYRQQGRTPWLLTDGWRLAQGPAPLSAYLNLLRPDPRSVLLLDDTQAFGVVGAAPTPERPLGQGGGGTLPYLGLRGPGILSITSLAKGLGVPVAVLAGSRAWLARFGRHAATRVHSSPVSNWHAWAAGQALTRDAAGAGDQARHQLGRRIGELRAALAGWPLSGGWFPVQKLLLPTAGAVLCLQHYLEQRGVRALLLADARRPTVPQLAFCLRADHSAADVARLAGHLLAWAAAPPPPAPSSSNSLNSLRHEYDAQS</sequence>